<accession>A0A7D5M809</accession>
<keyword evidence="2" id="KW-1185">Reference proteome</keyword>
<protein>
    <recommendedName>
        <fullName evidence="3">Transcriptional regulator</fullName>
    </recommendedName>
</protein>
<dbReference type="Proteomes" id="UP000509478">
    <property type="component" value="Chromosome"/>
</dbReference>
<organism evidence="1 2">
    <name type="scientific">Nitrosopumilus ureiphilus</name>
    <dbReference type="NCBI Taxonomy" id="1470067"/>
    <lineage>
        <taxon>Archaea</taxon>
        <taxon>Nitrososphaerota</taxon>
        <taxon>Nitrososphaeria</taxon>
        <taxon>Nitrosopumilales</taxon>
        <taxon>Nitrosopumilaceae</taxon>
        <taxon>Nitrosopumilus</taxon>
    </lineage>
</organism>
<dbReference type="GeneID" id="56068221"/>
<dbReference type="AlphaFoldDB" id="A0A7D5M809"/>
<evidence type="ECO:0000313" key="1">
    <source>
        <dbReference type="EMBL" id="QLH07187.1"/>
    </source>
</evidence>
<dbReference type="KEGG" id="nue:C5F50_08925"/>
<dbReference type="OrthoDB" id="7131at2157"/>
<dbReference type="EMBL" id="CP026995">
    <property type="protein sequence ID" value="QLH07187.1"/>
    <property type="molecule type" value="Genomic_DNA"/>
</dbReference>
<sequence>MEDQSLLLQYMGDTPKLRIIDFFLENRESDYSKKEIIEYTGISKTTFYKVWDGILEFEFLKTTRKYGKAQLYALNPDSTLIQKFKDLDNELGKQSMKKALEEPIPAH</sequence>
<dbReference type="RefSeq" id="WP_179371052.1">
    <property type="nucleotide sequence ID" value="NZ_CP026995.1"/>
</dbReference>
<gene>
    <name evidence="1" type="ORF">C5F50_08925</name>
</gene>
<reference evidence="1 2" key="1">
    <citation type="submission" date="2018-02" db="EMBL/GenBank/DDBJ databases">
        <title>Complete genome of Nitrosopumilus ureaphilus PS0.</title>
        <authorList>
            <person name="Qin W."/>
            <person name="Zheng Y."/>
            <person name="Stahl D.A."/>
        </authorList>
    </citation>
    <scope>NUCLEOTIDE SEQUENCE [LARGE SCALE GENOMIC DNA]</scope>
    <source>
        <strain evidence="1 2">PS0</strain>
    </source>
</reference>
<proteinExistence type="predicted"/>
<evidence type="ECO:0008006" key="3">
    <source>
        <dbReference type="Google" id="ProtNLM"/>
    </source>
</evidence>
<evidence type="ECO:0000313" key="2">
    <source>
        <dbReference type="Proteomes" id="UP000509478"/>
    </source>
</evidence>
<name>A0A7D5M809_9ARCH</name>